<gene>
    <name evidence="2" type="ORF">Ptr86124_004156</name>
</gene>
<feature type="compositionally biased region" description="Basic and acidic residues" evidence="1">
    <location>
        <begin position="287"/>
        <end position="313"/>
    </location>
</feature>
<feature type="compositionally biased region" description="Basic and acidic residues" evidence="1">
    <location>
        <begin position="154"/>
        <end position="190"/>
    </location>
</feature>
<feature type="compositionally biased region" description="Pro residues" evidence="1">
    <location>
        <begin position="451"/>
        <end position="470"/>
    </location>
</feature>
<reference evidence="3" key="1">
    <citation type="journal article" date="2022" name="Microb. Genom.">
        <title>A global pangenome for the wheat fungal pathogen Pyrenophora tritici-repentis and prediction of effector protein structural homology.</title>
        <authorList>
            <person name="Moolhuijzen P.M."/>
            <person name="See P.T."/>
            <person name="Shi G."/>
            <person name="Powell H.R."/>
            <person name="Cockram J."/>
            <person name="Jorgensen L.N."/>
            <person name="Benslimane H."/>
            <person name="Strelkov S.E."/>
            <person name="Turner J."/>
            <person name="Liu Z."/>
            <person name="Moffat C.S."/>
        </authorList>
    </citation>
    <scope>NUCLEOTIDE SEQUENCE [LARGE SCALE GENOMIC DNA]</scope>
</reference>
<sequence>MSNQPRYGGQYHRKHRNEDSAPLRASKEIPRGFQHVPYSPEAASRPRCPSSDYDTPPYQPDESPPSDYDHYEHRSMPKYIPKVRGSNRGPTPPRPRPRHQPQSPALQYRNRSPDPDSDYIAPPGPPSDDDDYIDQRKSTKGVFSDETSNYSNREFSKGRSPDRYSASRDRDGARFIDDTPPRQTRPDRRTVRNSGWDSKPIVVRSRGLKPGKYEDYQEAKQFLERFEQFEAQLANRRNTGHRRRDEYSPERYRDDRSRLMRYNYNDYQEAKQFLERYQKLEAQRAQRSQLEYRRDEEYSPARYRGDSPRRYRNDNSSPVRYNKGDYHEAKEFLERYCTLNAQHARRYEAAHHSPDEDPSIRYRDNDEYTPIRYRDEDSSPPNVYRDEDDYPPIRYRGDSSSPIPYRNAAPSPRRLAARQPSPERQQMPGSFFEETNMYPEPPSDIASQPSVSPPLPPAPFPPAPFPPAPSVPGSDICSMPSLRHGSAYASFDEHSIQGSDYDSLPPSRRHSPSPSPSPARSATRSIVSTSTSSHAHNRRTRSYDSDDNGIAEGSDYLPSDSEIDPDGEHDSLSDDDGNGVAEGSDYLPSDDGRRSVRGKGSGVCSRAVSDVGSDDDDYDDGDYMSSDGEDRIGGKERMSMAGAWVS</sequence>
<dbReference type="OrthoDB" id="3689384at2759"/>
<feature type="compositionally biased region" description="Acidic residues" evidence="1">
    <location>
        <begin position="612"/>
        <end position="622"/>
    </location>
</feature>
<accession>A0A922NG24</accession>
<proteinExistence type="predicted"/>
<feature type="region of interest" description="Disordered" evidence="1">
    <location>
        <begin position="287"/>
        <end position="323"/>
    </location>
</feature>
<protein>
    <submittedName>
        <fullName evidence="2">Uncharacterized protein</fullName>
    </submittedName>
</protein>
<feature type="region of interest" description="Disordered" evidence="1">
    <location>
        <begin position="348"/>
        <end position="646"/>
    </location>
</feature>
<organism evidence="2 3">
    <name type="scientific">Pyrenophora tritici-repentis</name>
    <dbReference type="NCBI Taxonomy" id="45151"/>
    <lineage>
        <taxon>Eukaryota</taxon>
        <taxon>Fungi</taxon>
        <taxon>Dikarya</taxon>
        <taxon>Ascomycota</taxon>
        <taxon>Pezizomycotina</taxon>
        <taxon>Dothideomycetes</taxon>
        <taxon>Pleosporomycetidae</taxon>
        <taxon>Pleosporales</taxon>
        <taxon>Pleosporineae</taxon>
        <taxon>Pleosporaceae</taxon>
        <taxon>Pyrenophora</taxon>
    </lineage>
</organism>
<feature type="compositionally biased region" description="Basic and acidic residues" evidence="1">
    <location>
        <begin position="16"/>
        <end position="30"/>
    </location>
</feature>
<keyword evidence="3" id="KW-1185">Reference proteome</keyword>
<feature type="compositionally biased region" description="Low complexity" evidence="1">
    <location>
        <begin position="602"/>
        <end position="611"/>
    </location>
</feature>
<name>A0A922NG24_9PLEO</name>
<feature type="region of interest" description="Disordered" evidence="1">
    <location>
        <begin position="1"/>
        <end position="198"/>
    </location>
</feature>
<dbReference type="EMBL" id="NRDI02000004">
    <property type="protein sequence ID" value="KAI1517219.1"/>
    <property type="molecule type" value="Genomic_DNA"/>
</dbReference>
<feature type="compositionally biased region" description="Basic and acidic residues" evidence="1">
    <location>
        <begin position="348"/>
        <end position="366"/>
    </location>
</feature>
<evidence type="ECO:0000313" key="2">
    <source>
        <dbReference type="EMBL" id="KAI1517219.1"/>
    </source>
</evidence>
<dbReference type="AlphaFoldDB" id="A0A922NG24"/>
<evidence type="ECO:0000313" key="3">
    <source>
        <dbReference type="Proteomes" id="UP000249757"/>
    </source>
</evidence>
<comment type="caution">
    <text evidence="2">The sequence shown here is derived from an EMBL/GenBank/DDBJ whole genome shotgun (WGS) entry which is preliminary data.</text>
</comment>
<evidence type="ECO:0000256" key="1">
    <source>
        <dbReference type="SAM" id="MobiDB-lite"/>
    </source>
</evidence>
<feature type="compositionally biased region" description="Basic and acidic residues" evidence="1">
    <location>
        <begin position="628"/>
        <end position="638"/>
    </location>
</feature>
<dbReference type="Proteomes" id="UP000249757">
    <property type="component" value="Unassembled WGS sequence"/>
</dbReference>